<protein>
    <submittedName>
        <fullName evidence="1">Uncharacterized protein</fullName>
    </submittedName>
</protein>
<proteinExistence type="predicted"/>
<comment type="caution">
    <text evidence="1">The sequence shown here is derived from an EMBL/GenBank/DDBJ whole genome shotgun (WGS) entry which is preliminary data.</text>
</comment>
<reference evidence="2" key="1">
    <citation type="submission" date="2017-09" db="EMBL/GenBank/DDBJ databases">
        <title>Depth-based differentiation of microbial function through sediment-hosted aquifers and enrichment of novel symbionts in the deep terrestrial subsurface.</title>
        <authorList>
            <person name="Probst A.J."/>
            <person name="Ladd B."/>
            <person name="Jarett J.K."/>
            <person name="Geller-Mcgrath D.E."/>
            <person name="Sieber C.M.K."/>
            <person name="Emerson J.B."/>
            <person name="Anantharaman K."/>
            <person name="Thomas B.C."/>
            <person name="Malmstrom R."/>
            <person name="Stieglmeier M."/>
            <person name="Klingl A."/>
            <person name="Woyke T."/>
            <person name="Ryan C.M."/>
            <person name="Banfield J.F."/>
        </authorList>
    </citation>
    <scope>NUCLEOTIDE SEQUENCE [LARGE SCALE GENOMIC DNA]</scope>
</reference>
<evidence type="ECO:0000313" key="1">
    <source>
        <dbReference type="EMBL" id="PIZ16795.1"/>
    </source>
</evidence>
<dbReference type="Proteomes" id="UP000229307">
    <property type="component" value="Unassembled WGS sequence"/>
</dbReference>
<name>A0A2M7SBA2_9BACT</name>
<dbReference type="AlphaFoldDB" id="A0A2M7SBA2"/>
<sequence length="68" mass="7700">MQKPLLEASLHLTPVYLHVRNVPPLLFLYSNVLDICNKKSRLPGFLFQDSGPTIAFNLWECCSQTLAP</sequence>
<organism evidence="1 2">
    <name type="scientific">Candidatus Desantisbacteria bacterium CG_4_10_14_0_8_um_filter_48_22</name>
    <dbReference type="NCBI Taxonomy" id="1974543"/>
    <lineage>
        <taxon>Bacteria</taxon>
        <taxon>Candidatus Desantisiibacteriota</taxon>
    </lineage>
</organism>
<gene>
    <name evidence="1" type="ORF">COY52_06030</name>
</gene>
<dbReference type="EMBL" id="PFMR01000166">
    <property type="protein sequence ID" value="PIZ16795.1"/>
    <property type="molecule type" value="Genomic_DNA"/>
</dbReference>
<accession>A0A2M7SBA2</accession>
<evidence type="ECO:0000313" key="2">
    <source>
        <dbReference type="Proteomes" id="UP000229307"/>
    </source>
</evidence>